<keyword evidence="1" id="KW-0472">Membrane</keyword>
<organism evidence="2 3">
    <name type="scientific">Chlamydia pneumoniae</name>
    <name type="common">Chlamydophila pneumoniae</name>
    <dbReference type="NCBI Taxonomy" id="83558"/>
    <lineage>
        <taxon>Bacteria</taxon>
        <taxon>Pseudomonadati</taxon>
        <taxon>Chlamydiota</taxon>
        <taxon>Chlamydiia</taxon>
        <taxon>Chlamydiales</taxon>
        <taxon>Chlamydiaceae</taxon>
        <taxon>Chlamydia/Chlamydophila group</taxon>
        <taxon>Chlamydia</taxon>
    </lineage>
</organism>
<evidence type="ECO:0000256" key="1">
    <source>
        <dbReference type="SAM" id="Phobius"/>
    </source>
</evidence>
<name>Q9K205_CHLPN</name>
<gene>
    <name evidence="2" type="ordered locus">CP_0712</name>
</gene>
<dbReference type="EMBL" id="AE002161">
    <property type="protein sequence ID" value="AAF38520.1"/>
    <property type="molecule type" value="Genomic_DNA"/>
</dbReference>
<protein>
    <submittedName>
        <fullName evidence="2">Uncharacterized protein</fullName>
    </submittedName>
</protein>
<evidence type="ECO:0000313" key="2">
    <source>
        <dbReference type="EMBL" id="AAF38520.1"/>
    </source>
</evidence>
<dbReference type="STRING" id="406984.CPK_ORF00567"/>
<proteinExistence type="predicted"/>
<sequence>MILVGRAFPPDSSSFQFSLCNYTLSLFLSFSGVPSYFR</sequence>
<reference evidence="2 3" key="1">
    <citation type="journal article" date="2000" name="Nucleic Acids Res.">
        <title>Genome sequences of Chlamydia trachomatis MoPn and Chlamydia pneumoniae AR39.</title>
        <authorList>
            <person name="Read T.D."/>
            <person name="Brunham R.C."/>
            <person name="Shen C."/>
            <person name="Gill S.R."/>
            <person name="Heidelberg J.F."/>
            <person name="White O."/>
            <person name="Hickey E.K."/>
            <person name="Peterson J.D."/>
            <person name="Utterback T.R."/>
            <person name="Berry K.J."/>
            <person name="Bass S."/>
            <person name="Linher K.D."/>
            <person name="Weidman J.F."/>
            <person name="Khouri H.M."/>
            <person name="Craven B."/>
            <person name="Bowman C."/>
            <person name="Dodson R.J."/>
            <person name="Gwinn M.L."/>
            <person name="Nelson W.C."/>
            <person name="DeBoy R.T."/>
            <person name="Kolonay J.F."/>
            <person name="McClarty G."/>
            <person name="Salzberg S.L."/>
            <person name="Eisen J.A."/>
            <person name="Fraser C.M."/>
        </authorList>
    </citation>
    <scope>NUCLEOTIDE SEQUENCE [LARGE SCALE GENOMIC DNA]</scope>
    <source>
        <strain evidence="2 3">AR39</strain>
    </source>
</reference>
<feature type="transmembrane region" description="Helical" evidence="1">
    <location>
        <begin position="15"/>
        <end position="37"/>
    </location>
</feature>
<accession>Q9K205</accession>
<dbReference type="Proteomes" id="UP000000583">
    <property type="component" value="Chromosome"/>
</dbReference>
<keyword evidence="1" id="KW-0812">Transmembrane</keyword>
<dbReference type="KEGG" id="cpa:CP_0712"/>
<evidence type="ECO:0000313" key="3">
    <source>
        <dbReference type="Proteomes" id="UP000000583"/>
    </source>
</evidence>
<keyword evidence="1" id="KW-1133">Transmembrane helix</keyword>
<dbReference type="AlphaFoldDB" id="Q9K205"/>
<dbReference type="PIR" id="F81546">
    <property type="entry name" value="F81546"/>
</dbReference>